<dbReference type="PANTHER" id="PTHR42681">
    <property type="entry name" value="MALONYL-COA-ACYL CARRIER PROTEIN TRANSACYLASE, MITOCHONDRIAL"/>
    <property type="match status" value="1"/>
</dbReference>
<accession>A0A1B7LVG6</accession>
<dbReference type="SUPFAM" id="SSF55048">
    <property type="entry name" value="Probable ACP-binding domain of malonyl-CoA ACP transacylase"/>
    <property type="match status" value="1"/>
</dbReference>
<dbReference type="OrthoDB" id="3248271at2"/>
<evidence type="ECO:0000313" key="7">
    <source>
        <dbReference type="Proteomes" id="UP000078292"/>
    </source>
</evidence>
<dbReference type="Gene3D" id="3.30.70.250">
    <property type="entry name" value="Malonyl-CoA ACP transacylase, ACP-binding"/>
    <property type="match status" value="1"/>
</dbReference>
<dbReference type="GO" id="GO:0005829">
    <property type="term" value="C:cytosol"/>
    <property type="evidence" value="ECO:0007669"/>
    <property type="project" value="TreeGrafter"/>
</dbReference>
<sequence length="311" mass="32308">MLAIVCPGQGSQTPGFLEPWLELPGISETLSQWSEATGVDLATHGTTSDEETIKDTAVAQPLIVAAGLLAAQALEVENLNTTSWMTAGHSVGEITAAGLAGVLSPVDALEFVRVRAQGMAAAAAEEPTGMAAVLGGDQDEVISYLEDHGITPANVNGGGQVVAAGSKEALAALAENPMEKTRVIELKVAGAFHTQYMEPAVAELDAFAQGLTTQDPVVALASNRDGTLVTTGQEFLNRLVSQVTSPVRWDLCQQTMIDKGVTGVIELLPGGTLTGIARRAMKGVKTLAIKTPADLEKAQQFIAEHTQTISA</sequence>
<name>A0A1B7LVG6_9MICC</name>
<organism evidence="6 7">
    <name type="scientific">Enteractinococcus helveticum</name>
    <dbReference type="NCBI Taxonomy" id="1837282"/>
    <lineage>
        <taxon>Bacteria</taxon>
        <taxon>Bacillati</taxon>
        <taxon>Actinomycetota</taxon>
        <taxon>Actinomycetes</taxon>
        <taxon>Micrococcales</taxon>
        <taxon>Micrococcaceae</taxon>
    </lineage>
</organism>
<dbReference type="GO" id="GO:0006633">
    <property type="term" value="P:fatty acid biosynthetic process"/>
    <property type="evidence" value="ECO:0007669"/>
    <property type="project" value="TreeGrafter"/>
</dbReference>
<gene>
    <name evidence="6" type="ORF">A6F49_01045</name>
</gene>
<dbReference type="InterPro" id="IPR016036">
    <property type="entry name" value="Malonyl_transacylase_ACP-bd"/>
</dbReference>
<proteinExistence type="predicted"/>
<evidence type="ECO:0000313" key="6">
    <source>
        <dbReference type="EMBL" id="OAV52195.1"/>
    </source>
</evidence>
<evidence type="ECO:0000259" key="5">
    <source>
        <dbReference type="SMART" id="SM00827"/>
    </source>
</evidence>
<dbReference type="Proteomes" id="UP000078292">
    <property type="component" value="Unassembled WGS sequence"/>
</dbReference>
<dbReference type="SMART" id="SM00827">
    <property type="entry name" value="PKS_AT"/>
    <property type="match status" value="1"/>
</dbReference>
<reference evidence="6 7" key="1">
    <citation type="submission" date="2016-04" db="EMBL/GenBank/DDBJ databases">
        <title>First whole genome shotgun sequence of the bacterium Enteractinococcus sp. strain UASWS1574.</title>
        <authorList>
            <person name="Crovadore J."/>
            <person name="Chablais R."/>
            <person name="Lefort F."/>
        </authorList>
    </citation>
    <scope>NUCLEOTIDE SEQUENCE [LARGE SCALE GENOMIC DNA]</scope>
    <source>
        <strain evidence="6 7">UASWS1574</strain>
    </source>
</reference>
<dbReference type="InterPro" id="IPR016035">
    <property type="entry name" value="Acyl_Trfase/lysoPLipase"/>
</dbReference>
<dbReference type="AlphaFoldDB" id="A0A1B7LVG6"/>
<dbReference type="InterPro" id="IPR050858">
    <property type="entry name" value="Mal-CoA-ACP_Trans/PKS_FabD"/>
</dbReference>
<evidence type="ECO:0000256" key="3">
    <source>
        <dbReference type="ARBA" id="ARBA00023315"/>
    </source>
</evidence>
<dbReference type="PANTHER" id="PTHR42681:SF1">
    <property type="entry name" value="MALONYL-COA-ACYL CARRIER PROTEIN TRANSACYLASE, MITOCHONDRIAL"/>
    <property type="match status" value="1"/>
</dbReference>
<dbReference type="InterPro" id="IPR001227">
    <property type="entry name" value="Ac_transferase_dom_sf"/>
</dbReference>
<keyword evidence="2 6" id="KW-0808">Transferase</keyword>
<evidence type="ECO:0000256" key="2">
    <source>
        <dbReference type="ARBA" id="ARBA00022679"/>
    </source>
</evidence>
<feature type="domain" description="Malonyl-CoA:ACP transacylase (MAT)" evidence="5">
    <location>
        <begin position="5"/>
        <end position="291"/>
    </location>
</feature>
<dbReference type="InterPro" id="IPR014043">
    <property type="entry name" value="Acyl_transferase_dom"/>
</dbReference>
<dbReference type="Pfam" id="PF00698">
    <property type="entry name" value="Acyl_transf_1"/>
    <property type="match status" value="1"/>
</dbReference>
<dbReference type="Gene3D" id="3.40.366.10">
    <property type="entry name" value="Malonyl-Coenzyme A Acyl Carrier Protein, domain 2"/>
    <property type="match status" value="1"/>
</dbReference>
<evidence type="ECO:0000256" key="4">
    <source>
        <dbReference type="ARBA" id="ARBA00048462"/>
    </source>
</evidence>
<dbReference type="EC" id="2.3.1.39" evidence="1"/>
<comment type="caution">
    <text evidence="6">The sequence shown here is derived from an EMBL/GenBank/DDBJ whole genome shotgun (WGS) entry which is preliminary data.</text>
</comment>
<dbReference type="SUPFAM" id="SSF52151">
    <property type="entry name" value="FabD/lysophospholipase-like"/>
    <property type="match status" value="1"/>
</dbReference>
<dbReference type="GO" id="GO:0004314">
    <property type="term" value="F:[acyl-carrier-protein] S-malonyltransferase activity"/>
    <property type="evidence" value="ECO:0007669"/>
    <property type="project" value="UniProtKB-EC"/>
</dbReference>
<protein>
    <recommendedName>
        <fullName evidence="1">[acyl-carrier-protein] S-malonyltransferase</fullName>
        <ecNumber evidence="1">2.3.1.39</ecNumber>
    </recommendedName>
</protein>
<dbReference type="STRING" id="1837282.A6F49_01045"/>
<comment type="catalytic activity">
    <reaction evidence="4">
        <text>holo-[ACP] + malonyl-CoA = malonyl-[ACP] + CoA</text>
        <dbReference type="Rhea" id="RHEA:41792"/>
        <dbReference type="Rhea" id="RHEA-COMP:9623"/>
        <dbReference type="Rhea" id="RHEA-COMP:9685"/>
        <dbReference type="ChEBI" id="CHEBI:57287"/>
        <dbReference type="ChEBI" id="CHEBI:57384"/>
        <dbReference type="ChEBI" id="CHEBI:64479"/>
        <dbReference type="ChEBI" id="CHEBI:78449"/>
        <dbReference type="EC" id="2.3.1.39"/>
    </reaction>
</comment>
<dbReference type="EMBL" id="LXEY01000110">
    <property type="protein sequence ID" value="OAV52195.1"/>
    <property type="molecule type" value="Genomic_DNA"/>
</dbReference>
<keyword evidence="7" id="KW-1185">Reference proteome</keyword>
<dbReference type="RefSeq" id="WP_043055464.1">
    <property type="nucleotide sequence ID" value="NZ_LXEY01000110.1"/>
</dbReference>
<evidence type="ECO:0000256" key="1">
    <source>
        <dbReference type="ARBA" id="ARBA00013258"/>
    </source>
</evidence>
<keyword evidence="3" id="KW-0012">Acyltransferase</keyword>